<protein>
    <submittedName>
        <fullName evidence="8">Uncharacterized protein</fullName>
    </submittedName>
</protein>
<evidence type="ECO:0000313" key="8">
    <source>
        <dbReference type="EMBL" id="GMA23991.1"/>
    </source>
</evidence>
<reference evidence="9" key="1">
    <citation type="journal article" date="2019" name="Int. J. Syst. Evol. Microbiol.">
        <title>The Global Catalogue of Microorganisms (GCM) 10K type strain sequencing project: providing services to taxonomists for standard genome sequencing and annotation.</title>
        <authorList>
            <consortium name="The Broad Institute Genomics Platform"/>
            <consortium name="The Broad Institute Genome Sequencing Center for Infectious Disease"/>
            <person name="Wu L."/>
            <person name="Ma J."/>
        </authorList>
    </citation>
    <scope>NUCLEOTIDE SEQUENCE [LARGE SCALE GENOMIC DNA]</scope>
    <source>
        <strain evidence="9">NBRC 106348</strain>
    </source>
</reference>
<accession>A0ABQ6HZW7</accession>
<keyword evidence="2" id="KW-0813">Transport</keyword>
<evidence type="ECO:0000256" key="2">
    <source>
        <dbReference type="ARBA" id="ARBA00022448"/>
    </source>
</evidence>
<keyword evidence="6 7" id="KW-0472">Membrane</keyword>
<dbReference type="PANTHER" id="PTHR43744">
    <property type="entry name" value="ABC TRANSPORTER PERMEASE PROTEIN MG189-RELATED-RELATED"/>
    <property type="match status" value="1"/>
</dbReference>
<dbReference type="InterPro" id="IPR035906">
    <property type="entry name" value="MetI-like_sf"/>
</dbReference>
<dbReference type="Gene3D" id="1.10.3720.10">
    <property type="entry name" value="MetI-like"/>
    <property type="match status" value="1"/>
</dbReference>
<name>A0ABQ6HZW7_9MICO</name>
<keyword evidence="9" id="KW-1185">Reference proteome</keyword>
<sequence length="62" mass="6494">MTTTSEKAYTVQLALAQFNATGNVQYGPLMAGAVLITLPVLAVFLFNQRSFISGLADGSVKG</sequence>
<evidence type="ECO:0000256" key="6">
    <source>
        <dbReference type="ARBA" id="ARBA00023136"/>
    </source>
</evidence>
<evidence type="ECO:0000256" key="1">
    <source>
        <dbReference type="ARBA" id="ARBA00004651"/>
    </source>
</evidence>
<evidence type="ECO:0000256" key="5">
    <source>
        <dbReference type="ARBA" id="ARBA00022989"/>
    </source>
</evidence>
<proteinExistence type="predicted"/>
<dbReference type="PANTHER" id="PTHR43744:SF12">
    <property type="entry name" value="ABC TRANSPORTER PERMEASE PROTEIN MG189-RELATED"/>
    <property type="match status" value="1"/>
</dbReference>
<gene>
    <name evidence="8" type="ORF">GCM10025864_17500</name>
</gene>
<keyword evidence="5 7" id="KW-1133">Transmembrane helix</keyword>
<evidence type="ECO:0000313" key="9">
    <source>
        <dbReference type="Proteomes" id="UP001157091"/>
    </source>
</evidence>
<evidence type="ECO:0000256" key="7">
    <source>
        <dbReference type="SAM" id="Phobius"/>
    </source>
</evidence>
<dbReference type="RefSeq" id="WP_284292887.1">
    <property type="nucleotide sequence ID" value="NZ_BSUK01000001.1"/>
</dbReference>
<keyword evidence="3" id="KW-1003">Cell membrane</keyword>
<dbReference type="Proteomes" id="UP001157091">
    <property type="component" value="Unassembled WGS sequence"/>
</dbReference>
<organism evidence="8 9">
    <name type="scientific">Luteimicrobium album</name>
    <dbReference type="NCBI Taxonomy" id="1054550"/>
    <lineage>
        <taxon>Bacteria</taxon>
        <taxon>Bacillati</taxon>
        <taxon>Actinomycetota</taxon>
        <taxon>Actinomycetes</taxon>
        <taxon>Micrococcales</taxon>
        <taxon>Luteimicrobium</taxon>
    </lineage>
</organism>
<comment type="caution">
    <text evidence="8">The sequence shown here is derived from an EMBL/GenBank/DDBJ whole genome shotgun (WGS) entry which is preliminary data.</text>
</comment>
<evidence type="ECO:0000256" key="3">
    <source>
        <dbReference type="ARBA" id="ARBA00022475"/>
    </source>
</evidence>
<comment type="subcellular location">
    <subcellularLocation>
        <location evidence="1">Cell membrane</location>
        <topology evidence="1">Multi-pass membrane protein</topology>
    </subcellularLocation>
</comment>
<dbReference type="EMBL" id="BSUK01000001">
    <property type="protein sequence ID" value="GMA23991.1"/>
    <property type="molecule type" value="Genomic_DNA"/>
</dbReference>
<feature type="transmembrane region" description="Helical" evidence="7">
    <location>
        <begin position="26"/>
        <end position="46"/>
    </location>
</feature>
<evidence type="ECO:0000256" key="4">
    <source>
        <dbReference type="ARBA" id="ARBA00022692"/>
    </source>
</evidence>
<dbReference type="SUPFAM" id="SSF161098">
    <property type="entry name" value="MetI-like"/>
    <property type="match status" value="1"/>
</dbReference>
<keyword evidence="4 7" id="KW-0812">Transmembrane</keyword>